<name>A0AAP2G791_9RHOB</name>
<dbReference type="SUPFAM" id="SSF52283">
    <property type="entry name" value="Formate/glycerate dehydrogenase catalytic domain-like"/>
    <property type="match status" value="1"/>
</dbReference>
<dbReference type="Gene3D" id="3.40.50.720">
    <property type="entry name" value="NAD(P)-binding Rossmann-like Domain"/>
    <property type="match status" value="2"/>
</dbReference>
<keyword evidence="5" id="KW-1185">Reference proteome</keyword>
<dbReference type="AlphaFoldDB" id="A0AAP2G791"/>
<dbReference type="GO" id="GO:0051287">
    <property type="term" value="F:NAD binding"/>
    <property type="evidence" value="ECO:0007669"/>
    <property type="project" value="InterPro"/>
</dbReference>
<dbReference type="CDD" id="cd05300">
    <property type="entry name" value="2-Hacid_dh_1"/>
    <property type="match status" value="1"/>
</dbReference>
<organism evidence="4 5">
    <name type="scientific">Harenicola maris</name>
    <dbReference type="NCBI Taxonomy" id="2841044"/>
    <lineage>
        <taxon>Bacteria</taxon>
        <taxon>Pseudomonadati</taxon>
        <taxon>Pseudomonadota</taxon>
        <taxon>Alphaproteobacteria</taxon>
        <taxon>Rhodobacterales</taxon>
        <taxon>Paracoccaceae</taxon>
        <taxon>Harenicola</taxon>
    </lineage>
</organism>
<dbReference type="PANTHER" id="PTHR43333:SF1">
    <property type="entry name" value="D-ISOMER SPECIFIC 2-HYDROXYACID DEHYDROGENASE NAD-BINDING DOMAIN-CONTAINING PROTEIN"/>
    <property type="match status" value="1"/>
</dbReference>
<dbReference type="Proteomes" id="UP001315686">
    <property type="component" value="Unassembled WGS sequence"/>
</dbReference>
<dbReference type="Pfam" id="PF02826">
    <property type="entry name" value="2-Hacid_dh_C"/>
    <property type="match status" value="1"/>
</dbReference>
<evidence type="ECO:0000313" key="5">
    <source>
        <dbReference type="Proteomes" id="UP001315686"/>
    </source>
</evidence>
<dbReference type="RefSeq" id="WP_327792833.1">
    <property type="nucleotide sequence ID" value="NZ_JADQAZ010000001.1"/>
</dbReference>
<reference evidence="4 5" key="1">
    <citation type="journal article" date="2021" name="Arch. Microbiol.">
        <title>Harenicola maris gen. nov., sp. nov. isolated from the Sea of Japan shallow sediments.</title>
        <authorList>
            <person name="Romanenko L.A."/>
            <person name="Kurilenko V.V."/>
            <person name="Chernysheva N.Y."/>
            <person name="Tekutyeva L.A."/>
            <person name="Velansky P.V."/>
            <person name="Svetashev V.I."/>
            <person name="Isaeva M.P."/>
        </authorList>
    </citation>
    <scope>NUCLEOTIDE SEQUENCE [LARGE SCALE GENOMIC DNA]</scope>
    <source>
        <strain evidence="4 5">KMM 3653</strain>
    </source>
</reference>
<feature type="domain" description="D-isomer specific 2-hydroxyacid dehydrogenase NAD-binding" evidence="3">
    <location>
        <begin position="111"/>
        <end position="283"/>
    </location>
</feature>
<sequence length="324" mass="34851">MENAPHRTVLIKDTEAAWYRRELEGLCPQYHYLTAADEEEALRVAPDAGIIVGLAPALSERVIGAAPRLEWVQALTTGVDNLLSMEAMRPEVTLTNCGGFHGPQMSELAFLMMLSLNRDFPRMLVNQGQQKWERWPQKLLLGKTVAVVGVGAIAEDLTKRANAFGMTVTGVSNGREEVPGFAKIFKRAELTRAAAEADFLVVLLPYDAGSHHIINAEVFAAMKPEAKLINISRGGCVDELALRRALESGQIAGAGLDVFASEPLDPSDPIWSAPNVLITPHIGGMSDIYKQQALPLIAQNLNAYASGGAGDLSGRVQRGKGSAS</sequence>
<dbReference type="PANTHER" id="PTHR43333">
    <property type="entry name" value="2-HACID_DH_C DOMAIN-CONTAINING PROTEIN"/>
    <property type="match status" value="1"/>
</dbReference>
<accession>A0AAP2G791</accession>
<dbReference type="InterPro" id="IPR036291">
    <property type="entry name" value="NAD(P)-bd_dom_sf"/>
</dbReference>
<comment type="caution">
    <text evidence="4">The sequence shown here is derived from an EMBL/GenBank/DDBJ whole genome shotgun (WGS) entry which is preliminary data.</text>
</comment>
<evidence type="ECO:0000256" key="1">
    <source>
        <dbReference type="ARBA" id="ARBA00023002"/>
    </source>
</evidence>
<keyword evidence="1" id="KW-0560">Oxidoreductase</keyword>
<dbReference type="InterPro" id="IPR006140">
    <property type="entry name" value="D-isomer_DH_NAD-bd"/>
</dbReference>
<dbReference type="EMBL" id="JADQAZ010000001">
    <property type="protein sequence ID" value="MBT0956637.1"/>
    <property type="molecule type" value="Genomic_DNA"/>
</dbReference>
<proteinExistence type="predicted"/>
<evidence type="ECO:0000313" key="4">
    <source>
        <dbReference type="EMBL" id="MBT0956637.1"/>
    </source>
</evidence>
<dbReference type="GO" id="GO:0016616">
    <property type="term" value="F:oxidoreductase activity, acting on the CH-OH group of donors, NAD or NADP as acceptor"/>
    <property type="evidence" value="ECO:0007669"/>
    <property type="project" value="InterPro"/>
</dbReference>
<protein>
    <submittedName>
        <fullName evidence="4">D-2-hydroxyacid dehydrogenase</fullName>
    </submittedName>
</protein>
<evidence type="ECO:0000259" key="3">
    <source>
        <dbReference type="Pfam" id="PF02826"/>
    </source>
</evidence>
<keyword evidence="2" id="KW-0520">NAD</keyword>
<dbReference type="SUPFAM" id="SSF51735">
    <property type="entry name" value="NAD(P)-binding Rossmann-fold domains"/>
    <property type="match status" value="1"/>
</dbReference>
<evidence type="ECO:0000256" key="2">
    <source>
        <dbReference type="ARBA" id="ARBA00023027"/>
    </source>
</evidence>
<gene>
    <name evidence="4" type="ORF">IV417_04515</name>
</gene>